<keyword evidence="2" id="KW-1185">Reference proteome</keyword>
<sequence>MQSPFGPDAFGTVVEVDGVDLVRNGSLLLDAVGARIGAGSTGRCLGPMVPGNQLC</sequence>
<proteinExistence type="predicted"/>
<evidence type="ECO:0000313" key="2">
    <source>
        <dbReference type="Proteomes" id="UP001209083"/>
    </source>
</evidence>
<reference evidence="1 2" key="1">
    <citation type="submission" date="2023-05" db="EMBL/GenBank/DDBJ databases">
        <title>Lithophilousrod everest ZFBP1038 complete genpme.</title>
        <authorList>
            <person name="Tian M."/>
        </authorList>
    </citation>
    <scope>NUCLEOTIDE SEQUENCE [LARGE SCALE GENOMIC DNA]</scope>
    <source>
        <strain evidence="1 2">ZFBP1038</strain>
    </source>
</reference>
<accession>A0ABY8QQ70</accession>
<gene>
    <name evidence="1" type="ORF">LWF01_13655</name>
</gene>
<protein>
    <submittedName>
        <fullName evidence="1">Uncharacterized protein</fullName>
    </submittedName>
</protein>
<name>A0ABY8QQ70_9MICO</name>
<dbReference type="Proteomes" id="UP001209083">
    <property type="component" value="Chromosome"/>
</dbReference>
<evidence type="ECO:0000313" key="1">
    <source>
        <dbReference type="EMBL" id="WGW11132.1"/>
    </source>
</evidence>
<dbReference type="EMBL" id="CP090958">
    <property type="protein sequence ID" value="WGW11132.1"/>
    <property type="molecule type" value="Genomic_DNA"/>
</dbReference>
<organism evidence="1 2">
    <name type="scientific">Saxibacter everestensis</name>
    <dbReference type="NCBI Taxonomy" id="2909229"/>
    <lineage>
        <taxon>Bacteria</taxon>
        <taxon>Bacillati</taxon>
        <taxon>Actinomycetota</taxon>
        <taxon>Actinomycetes</taxon>
        <taxon>Micrococcales</taxon>
        <taxon>Brevibacteriaceae</taxon>
        <taxon>Saxibacter</taxon>
    </lineage>
</organism>
<dbReference type="RefSeq" id="WP_349637915.1">
    <property type="nucleotide sequence ID" value="NZ_CP090958.1"/>
</dbReference>